<comment type="caution">
    <text evidence="2">The sequence shown here is derived from an EMBL/GenBank/DDBJ whole genome shotgun (WGS) entry which is preliminary data.</text>
</comment>
<keyword evidence="1" id="KW-0472">Membrane</keyword>
<dbReference type="AlphaFoldDB" id="A0AAV2IEI6"/>
<protein>
    <submittedName>
        <fullName evidence="2">Uncharacterized protein</fullName>
    </submittedName>
</protein>
<evidence type="ECO:0000313" key="3">
    <source>
        <dbReference type="Proteomes" id="UP001497497"/>
    </source>
</evidence>
<keyword evidence="1" id="KW-0812">Transmembrane</keyword>
<keyword evidence="1" id="KW-1133">Transmembrane helix</keyword>
<dbReference type="EMBL" id="CAXITT010000667">
    <property type="protein sequence ID" value="CAL1545012.1"/>
    <property type="molecule type" value="Genomic_DNA"/>
</dbReference>
<sequence>MHDSYSVVPPSWVKLFAVPFQEKTKMPPLRVKLNPGRFPTPPPPLSYATVCGSVLIAVASLILHKRSIKKGRKQCPMSKCYWREISSFNNVTGENFCPVKGLKAGNFALSKG</sequence>
<accession>A0AAV2IEI6</accession>
<gene>
    <name evidence="2" type="ORF">GSLYS_00018495001</name>
</gene>
<feature type="transmembrane region" description="Helical" evidence="1">
    <location>
        <begin position="45"/>
        <end position="63"/>
    </location>
</feature>
<organism evidence="2 3">
    <name type="scientific">Lymnaea stagnalis</name>
    <name type="common">Great pond snail</name>
    <name type="synonym">Helix stagnalis</name>
    <dbReference type="NCBI Taxonomy" id="6523"/>
    <lineage>
        <taxon>Eukaryota</taxon>
        <taxon>Metazoa</taxon>
        <taxon>Spiralia</taxon>
        <taxon>Lophotrochozoa</taxon>
        <taxon>Mollusca</taxon>
        <taxon>Gastropoda</taxon>
        <taxon>Heterobranchia</taxon>
        <taxon>Euthyneura</taxon>
        <taxon>Panpulmonata</taxon>
        <taxon>Hygrophila</taxon>
        <taxon>Lymnaeoidea</taxon>
        <taxon>Lymnaeidae</taxon>
        <taxon>Lymnaea</taxon>
    </lineage>
</organism>
<evidence type="ECO:0000313" key="2">
    <source>
        <dbReference type="EMBL" id="CAL1545012.1"/>
    </source>
</evidence>
<name>A0AAV2IEI6_LYMST</name>
<keyword evidence="3" id="KW-1185">Reference proteome</keyword>
<dbReference type="Proteomes" id="UP001497497">
    <property type="component" value="Unassembled WGS sequence"/>
</dbReference>
<evidence type="ECO:0000256" key="1">
    <source>
        <dbReference type="SAM" id="Phobius"/>
    </source>
</evidence>
<proteinExistence type="predicted"/>
<reference evidence="2 3" key="1">
    <citation type="submission" date="2024-04" db="EMBL/GenBank/DDBJ databases">
        <authorList>
            <consortium name="Genoscope - CEA"/>
            <person name="William W."/>
        </authorList>
    </citation>
    <scope>NUCLEOTIDE SEQUENCE [LARGE SCALE GENOMIC DNA]</scope>
</reference>